<dbReference type="GO" id="GO:0000127">
    <property type="term" value="C:transcription factor TFIIIC complex"/>
    <property type="evidence" value="ECO:0007669"/>
    <property type="project" value="TreeGrafter"/>
</dbReference>
<keyword evidence="2" id="KW-0804">Transcription</keyword>
<dbReference type="PANTHER" id="PTHR15052">
    <property type="entry name" value="RNA POLYMERASE III TRANSCRIPTION INITIATION FACTOR COMPLEX SUBUNIT"/>
    <property type="match status" value="1"/>
</dbReference>
<accession>A0A8J4V636</accession>
<dbReference type="GO" id="GO:0005634">
    <property type="term" value="C:nucleus"/>
    <property type="evidence" value="ECO:0007669"/>
    <property type="project" value="UniProtKB-SubCell"/>
</dbReference>
<evidence type="ECO:0000256" key="2">
    <source>
        <dbReference type="ARBA" id="ARBA00023163"/>
    </source>
</evidence>
<evidence type="ECO:0000256" key="3">
    <source>
        <dbReference type="ARBA" id="ARBA00023242"/>
    </source>
</evidence>
<feature type="non-terminal residue" evidence="4">
    <location>
        <position position="1"/>
    </location>
</feature>
<organism evidence="4 5">
    <name type="scientific">Castanea mollissima</name>
    <name type="common">Chinese chestnut</name>
    <dbReference type="NCBI Taxonomy" id="60419"/>
    <lineage>
        <taxon>Eukaryota</taxon>
        <taxon>Viridiplantae</taxon>
        <taxon>Streptophyta</taxon>
        <taxon>Embryophyta</taxon>
        <taxon>Tracheophyta</taxon>
        <taxon>Spermatophyta</taxon>
        <taxon>Magnoliopsida</taxon>
        <taxon>eudicotyledons</taxon>
        <taxon>Gunneridae</taxon>
        <taxon>Pentapetalae</taxon>
        <taxon>rosids</taxon>
        <taxon>fabids</taxon>
        <taxon>Fagales</taxon>
        <taxon>Fagaceae</taxon>
        <taxon>Castanea</taxon>
    </lineage>
</organism>
<dbReference type="InterPro" id="IPR052416">
    <property type="entry name" value="GTF3C_component"/>
</dbReference>
<dbReference type="Proteomes" id="UP000737018">
    <property type="component" value="Unassembled WGS sequence"/>
</dbReference>
<dbReference type="PANTHER" id="PTHR15052:SF2">
    <property type="entry name" value="GENERAL TRANSCRIPTION FACTOR 3C POLYPEPTIDE 2"/>
    <property type="match status" value="1"/>
</dbReference>
<dbReference type="EMBL" id="JRKL02005711">
    <property type="protein sequence ID" value="KAF3950023.1"/>
    <property type="molecule type" value="Genomic_DNA"/>
</dbReference>
<comment type="caution">
    <text evidence="4">The sequence shown here is derived from an EMBL/GenBank/DDBJ whole genome shotgun (WGS) entry which is preliminary data.</text>
</comment>
<sequence length="43" mass="5139">RLSSSLTSLSKDFVLYVGGHVWTLDWCPRIHEMPDYHIKREHK</sequence>
<protein>
    <submittedName>
        <fullName evidence="4">Uncharacterized protein</fullName>
    </submittedName>
</protein>
<evidence type="ECO:0000313" key="4">
    <source>
        <dbReference type="EMBL" id="KAF3950023.1"/>
    </source>
</evidence>
<dbReference type="OrthoDB" id="4703at2759"/>
<gene>
    <name evidence="4" type="ORF">CMV_024170</name>
</gene>
<dbReference type="AlphaFoldDB" id="A0A8J4V636"/>
<keyword evidence="5" id="KW-1185">Reference proteome</keyword>
<reference evidence="4" key="1">
    <citation type="submission" date="2020-03" db="EMBL/GenBank/DDBJ databases">
        <title>Castanea mollissima Vanexum genome sequencing.</title>
        <authorList>
            <person name="Staton M."/>
        </authorList>
    </citation>
    <scope>NUCLEOTIDE SEQUENCE</scope>
    <source>
        <tissue evidence="4">Leaf</tissue>
    </source>
</reference>
<evidence type="ECO:0000256" key="1">
    <source>
        <dbReference type="ARBA" id="ARBA00004123"/>
    </source>
</evidence>
<comment type="subcellular location">
    <subcellularLocation>
        <location evidence="1">Nucleus</location>
    </subcellularLocation>
</comment>
<keyword evidence="3" id="KW-0539">Nucleus</keyword>
<proteinExistence type="predicted"/>
<dbReference type="GO" id="GO:0006383">
    <property type="term" value="P:transcription by RNA polymerase III"/>
    <property type="evidence" value="ECO:0007669"/>
    <property type="project" value="TreeGrafter"/>
</dbReference>
<name>A0A8J4V636_9ROSI</name>
<evidence type="ECO:0000313" key="5">
    <source>
        <dbReference type="Proteomes" id="UP000737018"/>
    </source>
</evidence>